<accession>T0ZDW7</accession>
<evidence type="ECO:0000256" key="2">
    <source>
        <dbReference type="ARBA" id="ARBA00022963"/>
    </source>
</evidence>
<dbReference type="PANTHER" id="PTHR43856">
    <property type="entry name" value="CARDIOLIPIN HYDROLASE"/>
    <property type="match status" value="1"/>
</dbReference>
<dbReference type="InterPro" id="IPR025202">
    <property type="entry name" value="PLD-like_dom"/>
</dbReference>
<organism evidence="5">
    <name type="scientific">mine drainage metagenome</name>
    <dbReference type="NCBI Taxonomy" id="410659"/>
    <lineage>
        <taxon>unclassified sequences</taxon>
        <taxon>metagenomes</taxon>
        <taxon>ecological metagenomes</taxon>
    </lineage>
</organism>
<dbReference type="PANTHER" id="PTHR43856:SF1">
    <property type="entry name" value="MITOCHONDRIAL CARDIOLIPIN HYDROLASE"/>
    <property type="match status" value="1"/>
</dbReference>
<gene>
    <name evidence="6" type="ORF">B1A_12452</name>
    <name evidence="5" type="ORF">B2A_08928</name>
</gene>
<evidence type="ECO:0000313" key="5">
    <source>
        <dbReference type="EMBL" id="EQD46331.1"/>
    </source>
</evidence>
<feature type="domain" description="Phospholipase D-like" evidence="4">
    <location>
        <begin position="23"/>
        <end position="159"/>
    </location>
</feature>
<reference evidence="5" key="2">
    <citation type="journal article" date="2014" name="ISME J.">
        <title>Microbial stratification in low pH oxic and suboxic macroscopic growths along an acid mine drainage.</title>
        <authorList>
            <person name="Mendez-Garcia C."/>
            <person name="Mesa V."/>
            <person name="Sprenger R.R."/>
            <person name="Richter M."/>
            <person name="Diez M.S."/>
            <person name="Solano J."/>
            <person name="Bargiela R."/>
            <person name="Golyshina O.V."/>
            <person name="Manteca A."/>
            <person name="Ramos J.L."/>
            <person name="Gallego J.R."/>
            <person name="Llorente I."/>
            <person name="Martins Dos Santos V.A."/>
            <person name="Jensen O.N."/>
            <person name="Pelaez A.I."/>
            <person name="Sanchez J."/>
            <person name="Ferrer M."/>
        </authorList>
    </citation>
    <scope>NUCLEOTIDE SEQUENCE</scope>
</reference>
<evidence type="ECO:0000256" key="3">
    <source>
        <dbReference type="ARBA" id="ARBA00023098"/>
    </source>
</evidence>
<protein>
    <submittedName>
        <fullName evidence="5">Phospholipase D/Transphosphatidylase</fullName>
    </submittedName>
</protein>
<dbReference type="GO" id="GO:0016891">
    <property type="term" value="F:RNA endonuclease activity producing 5'-phosphomonoesters, hydrolytic mechanism"/>
    <property type="evidence" value="ECO:0007669"/>
    <property type="project" value="TreeGrafter"/>
</dbReference>
<evidence type="ECO:0000259" key="4">
    <source>
        <dbReference type="Pfam" id="PF13091"/>
    </source>
</evidence>
<sequence>MALFVKGTRALLYIEPNAGSAPIVQVIQTAREHVDLNVYYLSSRSILSVLSEAVHRGVRVRIILDEKPYGMPQSSVRREFEQAKATGATVRAAPARFEMSRSAHRYVFDHAKYVCNGHQCEIGSANYDWSAFHRNREYLWVSRDPNIVNAAENVFNADWRGAQAPAQVRTWLVLSPGAKQPILTMISQPGAVEIESEEMGSDRPILQALEAKGSTARVILPSTISSQDRRNAEALVRHGVQVRLMPKATVYIHAKIILGNQWSFLGSQNFSASSLNENREMGVVLAGPATVAARQQFAQDWSAAQPLAAVSDTQRRKRWHRMSHG</sequence>
<feature type="domain" description="Phospholipase D-like" evidence="4">
    <location>
        <begin position="206"/>
        <end position="301"/>
    </location>
</feature>
<reference evidence="5" key="1">
    <citation type="submission" date="2013-08" db="EMBL/GenBank/DDBJ databases">
        <authorList>
            <person name="Mendez C."/>
            <person name="Richter M."/>
            <person name="Ferrer M."/>
            <person name="Sanchez J."/>
        </authorList>
    </citation>
    <scope>NUCLEOTIDE SEQUENCE</scope>
</reference>
<dbReference type="InterPro" id="IPR051406">
    <property type="entry name" value="PLD_domain"/>
</dbReference>
<keyword evidence="2" id="KW-0442">Lipid degradation</keyword>
<dbReference type="EMBL" id="AUZX01009045">
    <property type="protein sequence ID" value="EQD53261.1"/>
    <property type="molecule type" value="Genomic_DNA"/>
</dbReference>
<dbReference type="Gene3D" id="3.30.870.10">
    <property type="entry name" value="Endonuclease Chain A"/>
    <property type="match status" value="2"/>
</dbReference>
<dbReference type="Pfam" id="PF13091">
    <property type="entry name" value="PLDc_2"/>
    <property type="match status" value="2"/>
</dbReference>
<name>T0ZDW7_9ZZZZ</name>
<comment type="caution">
    <text evidence="5">The sequence shown here is derived from an EMBL/GenBank/DDBJ whole genome shotgun (WGS) entry which is preliminary data.</text>
</comment>
<evidence type="ECO:0000313" key="6">
    <source>
        <dbReference type="EMBL" id="EQD53261.1"/>
    </source>
</evidence>
<dbReference type="GO" id="GO:0016042">
    <property type="term" value="P:lipid catabolic process"/>
    <property type="evidence" value="ECO:0007669"/>
    <property type="project" value="UniProtKB-KW"/>
</dbReference>
<proteinExistence type="predicted"/>
<evidence type="ECO:0000256" key="1">
    <source>
        <dbReference type="ARBA" id="ARBA00022801"/>
    </source>
</evidence>
<dbReference type="AlphaFoldDB" id="T0ZDW7"/>
<keyword evidence="3" id="KW-0443">Lipid metabolism</keyword>
<dbReference type="SUPFAM" id="SSF56024">
    <property type="entry name" value="Phospholipase D/nuclease"/>
    <property type="match status" value="2"/>
</dbReference>
<dbReference type="EMBL" id="AUZZ01006443">
    <property type="protein sequence ID" value="EQD46331.1"/>
    <property type="molecule type" value="Genomic_DNA"/>
</dbReference>
<keyword evidence="1" id="KW-0378">Hydrolase</keyword>